<evidence type="ECO:0000256" key="5">
    <source>
        <dbReference type="ARBA" id="ARBA00032875"/>
    </source>
</evidence>
<sequence>MMQEAQTDQVADLPAETNVTDRFLAVAAERPHAPAYAVRNGAGGWLDVSYASFLDQVRAAAKGLIALGVEPKSMVGIMAPTSYEWAVIDQAIWFAGAVSVPVYETSSPMQVQHILADSGARLVFTAAARHRTAVERAAAQGGFEVSVVPLDAAGLAELGRAGRDVTDEALEAARSANCLADIASLVYTSGTTGKPKGARITHANFAVGAANILPFAQGIVGGGEQRTLMFLPLAHVLAHAVQYICLVGGIQIAHASDLKTLTTDLSSFHPTWLLAVPRVFEKLDAGAAAAAHEGGTAKIFAAARATAIQYSEAQDAEARGEGNGPGALLRARHALFDKLVYPKIRRILGGSTKYTVSGASALNPELAHFFRGAGLGMQEGYGLTETTAPATLNIPGHTRIGSVGLPVPGTTVRIAEDQEILIRGTIVFDGYHGQPEASAAALDEDGFFRTGDIGRLDADGYLYVTGRKKEIIVTAGGKNVYPTPLEETIRSAGVVSQVVVVGDGRPFVGALVTLDADGLAQWAKAQGLSPLSLAEASAHEGLRAEVQKAVDLANESVSQAESIRKFTILDTELTEESGHLTPSLKLQRNVVITDYAGAIEELYRK</sequence>
<dbReference type="EMBL" id="BMLQ01000001">
    <property type="protein sequence ID" value="GGO41314.1"/>
    <property type="molecule type" value="Genomic_DNA"/>
</dbReference>
<gene>
    <name evidence="7" type="ORF">GCM10010977_05070</name>
</gene>
<evidence type="ECO:0000256" key="2">
    <source>
        <dbReference type="ARBA" id="ARBA00022598"/>
    </source>
</evidence>
<comment type="similarity">
    <text evidence="1">Belongs to the ATP-dependent AMP-binding enzyme family.</text>
</comment>
<evidence type="ECO:0000256" key="4">
    <source>
        <dbReference type="ARBA" id="ARBA00023098"/>
    </source>
</evidence>
<evidence type="ECO:0000313" key="8">
    <source>
        <dbReference type="Proteomes" id="UP000642509"/>
    </source>
</evidence>
<dbReference type="CDD" id="cd05907">
    <property type="entry name" value="VL_LC_FACS_like"/>
    <property type="match status" value="1"/>
</dbReference>
<feature type="domain" description="AMP-dependent synthetase/ligase" evidence="6">
    <location>
        <begin position="26"/>
        <end position="432"/>
    </location>
</feature>
<dbReference type="PROSITE" id="PS00455">
    <property type="entry name" value="AMP_BINDING"/>
    <property type="match status" value="1"/>
</dbReference>
<dbReference type="SUPFAM" id="SSF56801">
    <property type="entry name" value="Acetyl-CoA synthetase-like"/>
    <property type="match status" value="1"/>
</dbReference>
<accession>A0ABQ2LP08</accession>
<dbReference type="PANTHER" id="PTHR43272:SF32">
    <property type="entry name" value="AMP-DEPENDENT SYNTHETASE_LIGASE DOMAIN-CONTAINING PROTEIN"/>
    <property type="match status" value="1"/>
</dbReference>
<keyword evidence="3" id="KW-0276">Fatty acid metabolism</keyword>
<evidence type="ECO:0000313" key="7">
    <source>
        <dbReference type="EMBL" id="GGO41314.1"/>
    </source>
</evidence>
<dbReference type="PANTHER" id="PTHR43272">
    <property type="entry name" value="LONG-CHAIN-FATTY-ACID--COA LIGASE"/>
    <property type="match status" value="1"/>
</dbReference>
<keyword evidence="4" id="KW-0443">Lipid metabolism</keyword>
<protein>
    <recommendedName>
        <fullName evidence="5">Acyl-CoA synthetase</fullName>
    </recommendedName>
</protein>
<reference evidence="8" key="1">
    <citation type="journal article" date="2019" name="Int. J. Syst. Evol. Microbiol.">
        <title>The Global Catalogue of Microorganisms (GCM) 10K type strain sequencing project: providing services to taxonomists for standard genome sequencing and annotation.</title>
        <authorList>
            <consortium name="The Broad Institute Genomics Platform"/>
            <consortium name="The Broad Institute Genome Sequencing Center for Infectious Disease"/>
            <person name="Wu L."/>
            <person name="Ma J."/>
        </authorList>
    </citation>
    <scope>NUCLEOTIDE SEQUENCE [LARGE SCALE GENOMIC DNA]</scope>
    <source>
        <strain evidence="8">CGMCC 1.7064</strain>
    </source>
</reference>
<comment type="caution">
    <text evidence="7">The sequence shown here is derived from an EMBL/GenBank/DDBJ whole genome shotgun (WGS) entry which is preliminary data.</text>
</comment>
<dbReference type="InterPro" id="IPR020845">
    <property type="entry name" value="AMP-binding_CS"/>
</dbReference>
<keyword evidence="2 7" id="KW-0436">Ligase</keyword>
<keyword evidence="8" id="KW-1185">Reference proteome</keyword>
<evidence type="ECO:0000259" key="6">
    <source>
        <dbReference type="Pfam" id="PF00501"/>
    </source>
</evidence>
<dbReference type="Pfam" id="PF23562">
    <property type="entry name" value="AMP-binding_C_3"/>
    <property type="match status" value="1"/>
</dbReference>
<dbReference type="InterPro" id="IPR042099">
    <property type="entry name" value="ANL_N_sf"/>
</dbReference>
<evidence type="ECO:0000256" key="1">
    <source>
        <dbReference type="ARBA" id="ARBA00006432"/>
    </source>
</evidence>
<dbReference type="GO" id="GO:0016874">
    <property type="term" value="F:ligase activity"/>
    <property type="evidence" value="ECO:0007669"/>
    <property type="project" value="UniProtKB-KW"/>
</dbReference>
<organism evidence="7 8">
    <name type="scientific">Citricoccus zhacaiensis</name>
    <dbReference type="NCBI Taxonomy" id="489142"/>
    <lineage>
        <taxon>Bacteria</taxon>
        <taxon>Bacillati</taxon>
        <taxon>Actinomycetota</taxon>
        <taxon>Actinomycetes</taxon>
        <taxon>Micrococcales</taxon>
        <taxon>Micrococcaceae</taxon>
        <taxon>Citricoccus</taxon>
    </lineage>
</organism>
<dbReference type="Gene3D" id="3.40.50.12780">
    <property type="entry name" value="N-terminal domain of ligase-like"/>
    <property type="match status" value="1"/>
</dbReference>
<name>A0ABQ2LP08_9MICC</name>
<evidence type="ECO:0000256" key="3">
    <source>
        <dbReference type="ARBA" id="ARBA00022832"/>
    </source>
</evidence>
<dbReference type="Proteomes" id="UP000642509">
    <property type="component" value="Unassembled WGS sequence"/>
</dbReference>
<dbReference type="Pfam" id="PF00501">
    <property type="entry name" value="AMP-binding"/>
    <property type="match status" value="1"/>
</dbReference>
<dbReference type="InterPro" id="IPR000873">
    <property type="entry name" value="AMP-dep_synth/lig_dom"/>
</dbReference>
<proteinExistence type="inferred from homology"/>